<evidence type="ECO:0000256" key="6">
    <source>
        <dbReference type="ARBA" id="ARBA00022842"/>
    </source>
</evidence>
<dbReference type="CDD" id="cd00515">
    <property type="entry name" value="HAM1"/>
    <property type="match status" value="1"/>
</dbReference>
<reference evidence="12" key="2">
    <citation type="submission" date="2021-04" db="EMBL/GenBank/DDBJ databases">
        <authorList>
            <person name="Gilroy R."/>
        </authorList>
    </citation>
    <scope>NUCLEOTIDE SEQUENCE</scope>
    <source>
        <strain evidence="12">ChiGjej6B6-14162</strain>
    </source>
</reference>
<comment type="cofactor">
    <cofactor evidence="10">
        <name>Mg(2+)</name>
        <dbReference type="ChEBI" id="CHEBI:18420"/>
    </cofactor>
    <text evidence="10">Binds 1 Mg(2+) ion per subunit.</text>
</comment>
<dbReference type="EC" id="3.6.1.66" evidence="10"/>
<dbReference type="NCBIfam" id="NF011398">
    <property type="entry name" value="PRK14823.1"/>
    <property type="match status" value="1"/>
</dbReference>
<feature type="binding site" evidence="10">
    <location>
        <begin position="8"/>
        <end position="13"/>
    </location>
    <ligand>
        <name>substrate</name>
    </ligand>
</feature>
<accession>A0A9D1X8A0</accession>
<gene>
    <name evidence="12" type="ORF">H9977_06880</name>
</gene>
<dbReference type="GO" id="GO:0046872">
    <property type="term" value="F:metal ion binding"/>
    <property type="evidence" value="ECO:0007669"/>
    <property type="project" value="UniProtKB-KW"/>
</dbReference>
<comment type="catalytic activity">
    <reaction evidence="10">
        <text>ITP + H2O = IMP + diphosphate + H(+)</text>
        <dbReference type="Rhea" id="RHEA:29399"/>
        <dbReference type="ChEBI" id="CHEBI:15377"/>
        <dbReference type="ChEBI" id="CHEBI:15378"/>
        <dbReference type="ChEBI" id="CHEBI:33019"/>
        <dbReference type="ChEBI" id="CHEBI:58053"/>
        <dbReference type="ChEBI" id="CHEBI:61402"/>
        <dbReference type="EC" id="3.6.1.66"/>
    </reaction>
</comment>
<dbReference type="Gene3D" id="3.90.950.10">
    <property type="match status" value="1"/>
</dbReference>
<name>A0A9D1X8A0_9BACT</name>
<evidence type="ECO:0000256" key="11">
    <source>
        <dbReference type="RuleBase" id="RU003781"/>
    </source>
</evidence>
<evidence type="ECO:0000256" key="1">
    <source>
        <dbReference type="ARBA" id="ARBA00008023"/>
    </source>
</evidence>
<comment type="caution">
    <text evidence="12">The sequence shown here is derived from an EMBL/GenBank/DDBJ whole genome shotgun (WGS) entry which is preliminary data.</text>
</comment>
<comment type="catalytic activity">
    <reaction evidence="8 10">
        <text>dITP + H2O = dIMP + diphosphate + H(+)</text>
        <dbReference type="Rhea" id="RHEA:28342"/>
        <dbReference type="ChEBI" id="CHEBI:15377"/>
        <dbReference type="ChEBI" id="CHEBI:15378"/>
        <dbReference type="ChEBI" id="CHEBI:33019"/>
        <dbReference type="ChEBI" id="CHEBI:61194"/>
        <dbReference type="ChEBI" id="CHEBI:61382"/>
        <dbReference type="EC" id="3.6.1.66"/>
    </reaction>
</comment>
<dbReference type="GO" id="GO:0017111">
    <property type="term" value="F:ribonucleoside triphosphate phosphatase activity"/>
    <property type="evidence" value="ECO:0007669"/>
    <property type="project" value="InterPro"/>
</dbReference>
<keyword evidence="3 10" id="KW-0479">Metal-binding</keyword>
<evidence type="ECO:0000256" key="4">
    <source>
        <dbReference type="ARBA" id="ARBA00022741"/>
    </source>
</evidence>
<comment type="caution">
    <text evidence="10">Lacks conserved residue(s) required for the propagation of feature annotation.</text>
</comment>
<dbReference type="PANTHER" id="PTHR11067">
    <property type="entry name" value="INOSINE TRIPHOSPHATE PYROPHOSPHATASE/HAM1 PROTEIN"/>
    <property type="match status" value="1"/>
</dbReference>
<organism evidence="12 13">
    <name type="scientific">Candidatus Parabacteroides intestinipullorum</name>
    <dbReference type="NCBI Taxonomy" id="2838723"/>
    <lineage>
        <taxon>Bacteria</taxon>
        <taxon>Pseudomonadati</taxon>
        <taxon>Bacteroidota</taxon>
        <taxon>Bacteroidia</taxon>
        <taxon>Bacteroidales</taxon>
        <taxon>Tannerellaceae</taxon>
        <taxon>Parabacteroides</taxon>
    </lineage>
</organism>
<dbReference type="GO" id="GO:0036222">
    <property type="term" value="F:XTP diphosphatase activity"/>
    <property type="evidence" value="ECO:0007669"/>
    <property type="project" value="UniProtKB-UniRule"/>
</dbReference>
<dbReference type="SUPFAM" id="SSF52972">
    <property type="entry name" value="ITPase-like"/>
    <property type="match status" value="1"/>
</dbReference>
<evidence type="ECO:0000256" key="9">
    <source>
        <dbReference type="ARBA" id="ARBA00052017"/>
    </source>
</evidence>
<comment type="catalytic activity">
    <reaction evidence="9 10">
        <text>XTP + H2O = XMP + diphosphate + H(+)</text>
        <dbReference type="Rhea" id="RHEA:28610"/>
        <dbReference type="ChEBI" id="CHEBI:15377"/>
        <dbReference type="ChEBI" id="CHEBI:15378"/>
        <dbReference type="ChEBI" id="CHEBI:33019"/>
        <dbReference type="ChEBI" id="CHEBI:57464"/>
        <dbReference type="ChEBI" id="CHEBI:61314"/>
        <dbReference type="EC" id="3.6.1.66"/>
    </reaction>
</comment>
<dbReference type="AlphaFoldDB" id="A0A9D1X8A0"/>
<evidence type="ECO:0000256" key="2">
    <source>
        <dbReference type="ARBA" id="ARBA00011738"/>
    </source>
</evidence>
<dbReference type="PANTHER" id="PTHR11067:SF9">
    <property type="entry name" value="INOSINE TRIPHOSPHATE PYROPHOSPHATASE"/>
    <property type="match status" value="1"/>
</dbReference>
<dbReference type="GO" id="GO:0000166">
    <property type="term" value="F:nucleotide binding"/>
    <property type="evidence" value="ECO:0007669"/>
    <property type="project" value="UniProtKB-KW"/>
</dbReference>
<comment type="subunit">
    <text evidence="2 10">Homodimer.</text>
</comment>
<evidence type="ECO:0000256" key="3">
    <source>
        <dbReference type="ARBA" id="ARBA00022723"/>
    </source>
</evidence>
<dbReference type="GO" id="GO:0035870">
    <property type="term" value="F:dITP diphosphatase activity"/>
    <property type="evidence" value="ECO:0007669"/>
    <property type="project" value="UniProtKB-UniRule"/>
</dbReference>
<reference evidence="12" key="1">
    <citation type="journal article" date="2021" name="PeerJ">
        <title>Extensive microbial diversity within the chicken gut microbiome revealed by metagenomics and culture.</title>
        <authorList>
            <person name="Gilroy R."/>
            <person name="Ravi A."/>
            <person name="Getino M."/>
            <person name="Pursley I."/>
            <person name="Horton D.L."/>
            <person name="Alikhan N.F."/>
            <person name="Baker D."/>
            <person name="Gharbi K."/>
            <person name="Hall N."/>
            <person name="Watson M."/>
            <person name="Adriaenssens E.M."/>
            <person name="Foster-Nyarko E."/>
            <person name="Jarju S."/>
            <person name="Secka A."/>
            <person name="Antonio M."/>
            <person name="Oren A."/>
            <person name="Chaudhuri R.R."/>
            <person name="La Ragione R."/>
            <person name="Hildebrand F."/>
            <person name="Pallen M.J."/>
        </authorList>
    </citation>
    <scope>NUCLEOTIDE SEQUENCE</scope>
    <source>
        <strain evidence="12">ChiGjej6B6-14162</strain>
    </source>
</reference>
<keyword evidence="5 10" id="KW-0378">Hydrolase</keyword>
<feature type="binding site" evidence="10">
    <location>
        <begin position="149"/>
        <end position="152"/>
    </location>
    <ligand>
        <name>substrate</name>
    </ligand>
</feature>
<feature type="binding site" evidence="10">
    <location>
        <position position="172"/>
    </location>
    <ligand>
        <name>substrate</name>
    </ligand>
</feature>
<evidence type="ECO:0000313" key="13">
    <source>
        <dbReference type="Proteomes" id="UP000886740"/>
    </source>
</evidence>
<feature type="binding site" evidence="10">
    <location>
        <position position="69"/>
    </location>
    <ligand>
        <name>Mg(2+)</name>
        <dbReference type="ChEBI" id="CHEBI:18420"/>
    </ligand>
</feature>
<evidence type="ECO:0000313" key="12">
    <source>
        <dbReference type="EMBL" id="HIX74738.1"/>
    </source>
</evidence>
<comment type="similarity">
    <text evidence="1 10 11">Belongs to the HAM1 NTPase family.</text>
</comment>
<dbReference type="GO" id="GO:0036220">
    <property type="term" value="F:ITP diphosphatase activity"/>
    <property type="evidence" value="ECO:0007669"/>
    <property type="project" value="UniProtKB-UniRule"/>
</dbReference>
<comment type="function">
    <text evidence="10">Pyrophosphatase that catalyzes the hydrolysis of nucleoside triphosphates to their monophosphate derivatives, with a high preference for the non-canonical purine nucleotides XTP (xanthosine triphosphate), dITP (deoxyinosine triphosphate) and ITP. Seems to function as a house-cleaning enzyme that removes non-canonical purine nucleotides from the nucleotide pool, thus preventing their incorporation into DNA/RNA and avoiding chromosomal lesions.</text>
</comment>
<keyword evidence="4 10" id="KW-0547">Nucleotide-binding</keyword>
<keyword evidence="7 10" id="KW-0546">Nucleotide metabolism</keyword>
<dbReference type="GO" id="GO:0009117">
    <property type="term" value="P:nucleotide metabolic process"/>
    <property type="evidence" value="ECO:0007669"/>
    <property type="project" value="UniProtKB-KW"/>
</dbReference>
<evidence type="ECO:0000256" key="10">
    <source>
        <dbReference type="HAMAP-Rule" id="MF_01405"/>
    </source>
</evidence>
<feature type="active site" description="Proton acceptor" evidence="10">
    <location>
        <position position="69"/>
    </location>
</feature>
<feature type="binding site" evidence="10">
    <location>
        <begin position="177"/>
        <end position="178"/>
    </location>
    <ligand>
        <name>substrate</name>
    </ligand>
</feature>
<dbReference type="Proteomes" id="UP000886740">
    <property type="component" value="Unassembled WGS sequence"/>
</dbReference>
<dbReference type="GO" id="GO:0005829">
    <property type="term" value="C:cytosol"/>
    <property type="evidence" value="ECO:0007669"/>
    <property type="project" value="TreeGrafter"/>
</dbReference>
<evidence type="ECO:0000256" key="7">
    <source>
        <dbReference type="ARBA" id="ARBA00023080"/>
    </source>
</evidence>
<dbReference type="InterPro" id="IPR029001">
    <property type="entry name" value="ITPase-like_fam"/>
</dbReference>
<keyword evidence="6 10" id="KW-0460">Magnesium</keyword>
<dbReference type="Pfam" id="PF01725">
    <property type="entry name" value="Ham1p_like"/>
    <property type="match status" value="1"/>
</dbReference>
<dbReference type="FunFam" id="3.90.950.10:FF:000001">
    <property type="entry name" value="dITP/XTP pyrophosphatase"/>
    <property type="match status" value="1"/>
</dbReference>
<dbReference type="NCBIfam" id="TIGR00042">
    <property type="entry name" value="RdgB/HAM1 family non-canonical purine NTP pyrophosphatase"/>
    <property type="match status" value="1"/>
</dbReference>
<evidence type="ECO:0000256" key="5">
    <source>
        <dbReference type="ARBA" id="ARBA00022801"/>
    </source>
</evidence>
<protein>
    <recommendedName>
        <fullName evidence="10">dITP/XTP pyrophosphatase</fullName>
        <ecNumber evidence="10">3.6.1.66</ecNumber>
    </recommendedName>
    <alternativeName>
        <fullName evidence="10">Non-canonical purine NTP pyrophosphatase</fullName>
    </alternativeName>
    <alternativeName>
        <fullName evidence="10">Non-standard purine NTP pyrophosphatase</fullName>
    </alternativeName>
    <alternativeName>
        <fullName evidence="10">Nucleoside-triphosphate diphosphatase</fullName>
    </alternativeName>
    <alternativeName>
        <fullName evidence="10">Nucleoside-triphosphate pyrophosphatase</fullName>
        <shortName evidence="10">NTPase</shortName>
    </alternativeName>
</protein>
<feature type="binding site" evidence="10">
    <location>
        <position position="70"/>
    </location>
    <ligand>
        <name>substrate</name>
    </ligand>
</feature>
<dbReference type="InterPro" id="IPR020922">
    <property type="entry name" value="dITP/XTP_pyrophosphatase"/>
</dbReference>
<sequence length="197" mass="21856">MRTLVFATNNKHKLDEVRKITSGQVEIVSLSDIQCYDEIPETTDTLEGNALQKARYIHTHFQTDCFADDTGLEVEALNGAPGVYSARYAGPGHDSEANMRKLLAALEGESNRKARFRTVIALILDGKEYLFEGIVNGRIIEEKKGSAGFGYDPIFVPDGYSQTFAELGDDIKNQISHRAMATHKLAEFLSNIPKQES</sequence>
<dbReference type="EMBL" id="DXEL01000048">
    <property type="protein sequence ID" value="HIX74738.1"/>
    <property type="molecule type" value="Genomic_DNA"/>
</dbReference>
<dbReference type="GO" id="GO:0009146">
    <property type="term" value="P:purine nucleoside triphosphate catabolic process"/>
    <property type="evidence" value="ECO:0007669"/>
    <property type="project" value="UniProtKB-UniRule"/>
</dbReference>
<proteinExistence type="inferred from homology"/>
<dbReference type="HAMAP" id="MF_01405">
    <property type="entry name" value="Non_canon_purine_NTPase"/>
    <property type="match status" value="1"/>
</dbReference>
<dbReference type="InterPro" id="IPR002637">
    <property type="entry name" value="RdgB/HAM1"/>
</dbReference>
<evidence type="ECO:0000256" key="8">
    <source>
        <dbReference type="ARBA" id="ARBA00051875"/>
    </source>
</evidence>